<feature type="non-terminal residue" evidence="1">
    <location>
        <position position="1"/>
    </location>
</feature>
<proteinExistence type="predicted"/>
<organism evidence="1 2">
    <name type="scientific">Pristionchus entomophagus</name>
    <dbReference type="NCBI Taxonomy" id="358040"/>
    <lineage>
        <taxon>Eukaryota</taxon>
        <taxon>Metazoa</taxon>
        <taxon>Ecdysozoa</taxon>
        <taxon>Nematoda</taxon>
        <taxon>Chromadorea</taxon>
        <taxon>Rhabditida</taxon>
        <taxon>Rhabditina</taxon>
        <taxon>Diplogasteromorpha</taxon>
        <taxon>Diplogasteroidea</taxon>
        <taxon>Neodiplogasteridae</taxon>
        <taxon>Pristionchus</taxon>
    </lineage>
</organism>
<dbReference type="AlphaFoldDB" id="A0AAV5SKK2"/>
<dbReference type="Proteomes" id="UP001432027">
    <property type="component" value="Unassembled WGS sequence"/>
</dbReference>
<name>A0AAV5SKK2_9BILA</name>
<dbReference type="EMBL" id="BTSX01000001">
    <property type="protein sequence ID" value="GMS81914.1"/>
    <property type="molecule type" value="Genomic_DNA"/>
</dbReference>
<gene>
    <name evidence="1" type="ORF">PENTCL1PPCAC_4089</name>
</gene>
<accession>A0AAV5SKK2</accession>
<feature type="non-terminal residue" evidence="1">
    <location>
        <position position="82"/>
    </location>
</feature>
<reference evidence="1" key="1">
    <citation type="submission" date="2023-10" db="EMBL/GenBank/DDBJ databases">
        <title>Genome assembly of Pristionchus species.</title>
        <authorList>
            <person name="Yoshida K."/>
            <person name="Sommer R.J."/>
        </authorList>
    </citation>
    <scope>NUCLEOTIDE SEQUENCE</scope>
    <source>
        <strain evidence="1">RS0144</strain>
    </source>
</reference>
<sequence length="82" mass="8797">TLSSCSCCSFTCCCSCACCSFTTFSSCCSCRNSKRSLLKPLEPRLVLLLEVGDVAEPSMSCARDACPESRLQCARLQLVGLL</sequence>
<comment type="caution">
    <text evidence="1">The sequence shown here is derived from an EMBL/GenBank/DDBJ whole genome shotgun (WGS) entry which is preliminary data.</text>
</comment>
<keyword evidence="2" id="KW-1185">Reference proteome</keyword>
<evidence type="ECO:0000313" key="1">
    <source>
        <dbReference type="EMBL" id="GMS81914.1"/>
    </source>
</evidence>
<protein>
    <recommendedName>
        <fullName evidence="3">Secreted protein</fullName>
    </recommendedName>
</protein>
<evidence type="ECO:0000313" key="2">
    <source>
        <dbReference type="Proteomes" id="UP001432027"/>
    </source>
</evidence>
<evidence type="ECO:0008006" key="3">
    <source>
        <dbReference type="Google" id="ProtNLM"/>
    </source>
</evidence>